<reference evidence="1" key="1">
    <citation type="submission" date="2021-06" db="EMBL/GenBank/DDBJ databases">
        <authorList>
            <person name="Kallberg Y."/>
            <person name="Tangrot J."/>
            <person name="Rosling A."/>
        </authorList>
    </citation>
    <scope>NUCLEOTIDE SEQUENCE</scope>
    <source>
        <strain evidence="1">MA461A</strain>
    </source>
</reference>
<keyword evidence="2" id="KW-1185">Reference proteome</keyword>
<protein>
    <submittedName>
        <fullName evidence="1">31168_t:CDS:1</fullName>
    </submittedName>
</protein>
<accession>A0ACA9RRI1</accession>
<name>A0ACA9RRI1_9GLOM</name>
<sequence length="46" mass="5477">MNSSVEEQIQSFKESHNRLTAVLRERQKRRKLQLSSVEEFKKISSN</sequence>
<dbReference type="Proteomes" id="UP000789920">
    <property type="component" value="Unassembled WGS sequence"/>
</dbReference>
<comment type="caution">
    <text evidence="1">The sequence shown here is derived from an EMBL/GenBank/DDBJ whole genome shotgun (WGS) entry which is preliminary data.</text>
</comment>
<proteinExistence type="predicted"/>
<feature type="non-terminal residue" evidence="1">
    <location>
        <position position="46"/>
    </location>
</feature>
<organism evidence="1 2">
    <name type="scientific">Racocetra persica</name>
    <dbReference type="NCBI Taxonomy" id="160502"/>
    <lineage>
        <taxon>Eukaryota</taxon>
        <taxon>Fungi</taxon>
        <taxon>Fungi incertae sedis</taxon>
        <taxon>Mucoromycota</taxon>
        <taxon>Glomeromycotina</taxon>
        <taxon>Glomeromycetes</taxon>
        <taxon>Diversisporales</taxon>
        <taxon>Gigasporaceae</taxon>
        <taxon>Racocetra</taxon>
    </lineage>
</organism>
<evidence type="ECO:0000313" key="2">
    <source>
        <dbReference type="Proteomes" id="UP000789920"/>
    </source>
</evidence>
<gene>
    <name evidence="1" type="ORF">RPERSI_LOCUS21941</name>
</gene>
<evidence type="ECO:0000313" key="1">
    <source>
        <dbReference type="EMBL" id="CAG8805485.1"/>
    </source>
</evidence>
<dbReference type="EMBL" id="CAJVQC010065425">
    <property type="protein sequence ID" value="CAG8805485.1"/>
    <property type="molecule type" value="Genomic_DNA"/>
</dbReference>